<reference evidence="1" key="1">
    <citation type="submission" date="2018-05" db="EMBL/GenBank/DDBJ databases">
        <authorList>
            <person name="Lanie J.A."/>
            <person name="Ng W.-L."/>
            <person name="Kazmierczak K.M."/>
            <person name="Andrzejewski T.M."/>
            <person name="Davidsen T.M."/>
            <person name="Wayne K.J."/>
            <person name="Tettelin H."/>
            <person name="Glass J.I."/>
            <person name="Rusch D."/>
            <person name="Podicherti R."/>
            <person name="Tsui H.-C.T."/>
            <person name="Winkler M.E."/>
        </authorList>
    </citation>
    <scope>NUCLEOTIDE SEQUENCE</scope>
</reference>
<evidence type="ECO:0008006" key="2">
    <source>
        <dbReference type="Google" id="ProtNLM"/>
    </source>
</evidence>
<proteinExistence type="predicted"/>
<protein>
    <recommendedName>
        <fullName evidence="2">Mur ligase N-terminal catalytic domain-containing protein</fullName>
    </recommendedName>
</protein>
<organism evidence="1">
    <name type="scientific">marine metagenome</name>
    <dbReference type="NCBI Taxonomy" id="408172"/>
    <lineage>
        <taxon>unclassified sequences</taxon>
        <taxon>metagenomes</taxon>
        <taxon>ecological metagenomes</taxon>
    </lineage>
</organism>
<dbReference type="InterPro" id="IPR035911">
    <property type="entry name" value="MurE/MurF_N"/>
</dbReference>
<gene>
    <name evidence="1" type="ORF">METZ01_LOCUS506688</name>
</gene>
<sequence>MKVSVTGFCQDTRRLGSGEMFVALKTGKRDGHDFLDAAKDRGASS</sequence>
<feature type="non-terminal residue" evidence="1">
    <location>
        <position position="45"/>
    </location>
</feature>
<dbReference type="AlphaFoldDB" id="A0A383EB30"/>
<evidence type="ECO:0000313" key="1">
    <source>
        <dbReference type="EMBL" id="SVE53834.1"/>
    </source>
</evidence>
<name>A0A383EB30_9ZZZZ</name>
<dbReference type="SUPFAM" id="SSF63418">
    <property type="entry name" value="MurE/MurF N-terminal domain"/>
    <property type="match status" value="1"/>
</dbReference>
<accession>A0A383EB30</accession>
<dbReference type="Gene3D" id="3.40.1390.10">
    <property type="entry name" value="MurE/MurF, N-terminal domain"/>
    <property type="match status" value="1"/>
</dbReference>
<dbReference type="EMBL" id="UINC01224280">
    <property type="protein sequence ID" value="SVE53834.1"/>
    <property type="molecule type" value="Genomic_DNA"/>
</dbReference>